<keyword evidence="3" id="KW-1185">Reference proteome</keyword>
<organism evidence="2 3">
    <name type="scientific">Parelaphostrongylus tenuis</name>
    <name type="common">Meningeal worm</name>
    <dbReference type="NCBI Taxonomy" id="148309"/>
    <lineage>
        <taxon>Eukaryota</taxon>
        <taxon>Metazoa</taxon>
        <taxon>Ecdysozoa</taxon>
        <taxon>Nematoda</taxon>
        <taxon>Chromadorea</taxon>
        <taxon>Rhabditida</taxon>
        <taxon>Rhabditina</taxon>
        <taxon>Rhabditomorpha</taxon>
        <taxon>Strongyloidea</taxon>
        <taxon>Metastrongylidae</taxon>
        <taxon>Parelaphostrongylus</taxon>
    </lineage>
</organism>
<evidence type="ECO:0000313" key="2">
    <source>
        <dbReference type="EMBL" id="KAJ1347529.1"/>
    </source>
</evidence>
<protein>
    <submittedName>
        <fullName evidence="2">Uncharacterized protein</fullName>
    </submittedName>
</protein>
<sequence>MSGEDGEALGKGDWEASEDEDLKTVLQSLTVSVDEYTSNESNAGMDKNVHTPQGSEHGDGNWQFTESSFDVDILVGDWTTNVQPPTVLPFDDTAAAVQHGIVTGCRQKAYFCEFFMTNFWKLTRAHKYLWHSEERRLEGHHWGRNEDIHSFV</sequence>
<name>A0AAD5QFH7_PARTN</name>
<dbReference type="EMBL" id="JAHQIW010000328">
    <property type="protein sequence ID" value="KAJ1347529.1"/>
    <property type="molecule type" value="Genomic_DNA"/>
</dbReference>
<evidence type="ECO:0000256" key="1">
    <source>
        <dbReference type="SAM" id="MobiDB-lite"/>
    </source>
</evidence>
<dbReference type="AlphaFoldDB" id="A0AAD5QFH7"/>
<dbReference type="Proteomes" id="UP001196413">
    <property type="component" value="Unassembled WGS sequence"/>
</dbReference>
<reference evidence="2" key="1">
    <citation type="submission" date="2021-06" db="EMBL/GenBank/DDBJ databases">
        <title>Parelaphostrongylus tenuis whole genome reference sequence.</title>
        <authorList>
            <person name="Garwood T.J."/>
            <person name="Larsen P.A."/>
            <person name="Fountain-Jones N.M."/>
            <person name="Garbe J.R."/>
            <person name="Macchietto M.G."/>
            <person name="Kania S.A."/>
            <person name="Gerhold R.W."/>
            <person name="Richards J.E."/>
            <person name="Wolf T.M."/>
        </authorList>
    </citation>
    <scope>NUCLEOTIDE SEQUENCE</scope>
    <source>
        <strain evidence="2">MNPRO001-30</strain>
        <tissue evidence="2">Meninges</tissue>
    </source>
</reference>
<gene>
    <name evidence="2" type="ORF">KIN20_002606</name>
</gene>
<proteinExistence type="predicted"/>
<comment type="caution">
    <text evidence="2">The sequence shown here is derived from an EMBL/GenBank/DDBJ whole genome shotgun (WGS) entry which is preliminary data.</text>
</comment>
<evidence type="ECO:0000313" key="3">
    <source>
        <dbReference type="Proteomes" id="UP001196413"/>
    </source>
</evidence>
<accession>A0AAD5QFH7</accession>
<feature type="region of interest" description="Disordered" evidence="1">
    <location>
        <begin position="1"/>
        <end position="21"/>
    </location>
</feature>
<feature type="region of interest" description="Disordered" evidence="1">
    <location>
        <begin position="37"/>
        <end position="62"/>
    </location>
</feature>